<dbReference type="Proteomes" id="UP001239782">
    <property type="component" value="Chromosome"/>
</dbReference>
<dbReference type="Pfam" id="PF07615">
    <property type="entry name" value="Ykof"/>
    <property type="match status" value="1"/>
</dbReference>
<keyword evidence="3" id="KW-1185">Reference proteome</keyword>
<dbReference type="EMBL" id="CP133548">
    <property type="protein sequence ID" value="WMS85586.1"/>
    <property type="molecule type" value="Genomic_DNA"/>
</dbReference>
<evidence type="ECO:0000259" key="1">
    <source>
        <dbReference type="Pfam" id="PF07615"/>
    </source>
</evidence>
<gene>
    <name evidence="2" type="ORF">Q9312_10210</name>
</gene>
<reference evidence="2 3" key="1">
    <citation type="submission" date="2023-08" db="EMBL/GenBank/DDBJ databases">
        <title>Pleionea litopenaei sp. nov., isolated from stomach of juvenile Litopenaeus vannamei.</title>
        <authorList>
            <person name="Rho A.M."/>
            <person name="Hwang C.Y."/>
        </authorList>
    </citation>
    <scope>NUCLEOTIDE SEQUENCE [LARGE SCALE GENOMIC DNA]</scope>
    <source>
        <strain evidence="2 3">HL-JVS1</strain>
    </source>
</reference>
<feature type="domain" description="Thiamin/hydroxymethyl pyrimidine-binding YkoF putative" evidence="1">
    <location>
        <begin position="5"/>
        <end position="66"/>
    </location>
</feature>
<dbReference type="Gene3D" id="3.30.70.930">
    <property type="match status" value="1"/>
</dbReference>
<dbReference type="InterPro" id="IPR029756">
    <property type="entry name" value="MTH1187/YkoF-like"/>
</dbReference>
<protein>
    <submittedName>
        <fullName evidence="2">YkoF family thiamine/hydroxymethylpyrimidine-binding protein</fullName>
    </submittedName>
</protein>
<name>A0AA51X5H0_9GAMM</name>
<dbReference type="InterPro" id="IPR011522">
    <property type="entry name" value="Thiamin/HMP-bd_put_YkoF"/>
</dbReference>
<evidence type="ECO:0000313" key="3">
    <source>
        <dbReference type="Proteomes" id="UP001239782"/>
    </source>
</evidence>
<organism evidence="2 3">
    <name type="scientific">Pleionea litopenaei</name>
    <dbReference type="NCBI Taxonomy" id="3070815"/>
    <lineage>
        <taxon>Bacteria</taxon>
        <taxon>Pseudomonadati</taxon>
        <taxon>Pseudomonadota</taxon>
        <taxon>Gammaproteobacteria</taxon>
        <taxon>Oceanospirillales</taxon>
        <taxon>Pleioneaceae</taxon>
        <taxon>Pleionea</taxon>
    </lineage>
</organism>
<dbReference type="RefSeq" id="WP_309200739.1">
    <property type="nucleotide sequence ID" value="NZ_CP133548.1"/>
</dbReference>
<proteinExistence type="predicted"/>
<evidence type="ECO:0000313" key="2">
    <source>
        <dbReference type="EMBL" id="WMS85586.1"/>
    </source>
</evidence>
<sequence>MILAVEISLYPLKDGYIPDIQSFIDRLNEYSDLYVVTNNMSTQICGDYDLVMSVLNEQMKKTFQQELKAIFACKFLNSDIRPESQRS</sequence>
<dbReference type="KEGG" id="plei:Q9312_10210"/>
<dbReference type="SUPFAM" id="SSF89957">
    <property type="entry name" value="MTH1187/YkoF-like"/>
    <property type="match status" value="1"/>
</dbReference>
<accession>A0AA51X5H0</accession>
<dbReference type="AlphaFoldDB" id="A0AA51X5H0"/>